<proteinExistence type="predicted"/>
<dbReference type="PANTHER" id="PTHR45913:SF21">
    <property type="entry name" value="DUF4371 DOMAIN-CONTAINING PROTEIN"/>
    <property type="match status" value="1"/>
</dbReference>
<organism evidence="1 2">
    <name type="scientific">Pseudoatta argentina</name>
    <dbReference type="NCBI Taxonomy" id="621737"/>
    <lineage>
        <taxon>Eukaryota</taxon>
        <taxon>Metazoa</taxon>
        <taxon>Ecdysozoa</taxon>
        <taxon>Arthropoda</taxon>
        <taxon>Hexapoda</taxon>
        <taxon>Insecta</taxon>
        <taxon>Pterygota</taxon>
        <taxon>Neoptera</taxon>
        <taxon>Endopterygota</taxon>
        <taxon>Hymenoptera</taxon>
        <taxon>Apocrita</taxon>
        <taxon>Aculeata</taxon>
        <taxon>Formicoidea</taxon>
        <taxon>Formicidae</taxon>
        <taxon>Myrmicinae</taxon>
        <taxon>Pseudoatta</taxon>
    </lineage>
</organism>
<feature type="non-terminal residue" evidence="1">
    <location>
        <position position="321"/>
    </location>
</feature>
<gene>
    <name evidence="1" type="primary">Gtf2ird2_0</name>
    <name evidence="1" type="ORF">G6Z78_0003918</name>
</gene>
<feature type="non-terminal residue" evidence="1">
    <location>
        <position position="1"/>
    </location>
</feature>
<comment type="caution">
    <text evidence="1">The sequence shown here is derived from an EMBL/GenBank/DDBJ whole genome shotgun (WGS) entry which is preliminary data.</text>
</comment>
<keyword evidence="2" id="KW-1185">Reference proteome</keyword>
<sequence>MASEQRYKYKQHFNKTWQNNFFAFIYNKTVCRKLKYLLASCSYFSLCLDESTNNQYVSQLSIFARIVQNDFYAISRYAELLDIVPLHDTFQMFSYCYTDDAKAMLDPKTGFYGQIRQQNFKFPVIHCIIHQEALCGKAIKLCSTMKIVTKIVTSIKGDKKFLSHRKFQNILEKYNAIYTDVPLHCEARWLISQLVSHIDSFRRKLLLFKNHLEENSLLFYPSCQILFEEYGTNCNFKKFIDLINSLISQLDTRFTDFKSLRKDLIFSENPCFFSKMKNIKIDKRSSLSDKSLSSLMRTSSSSIPVDISSLVQSSTRLRKSS</sequence>
<dbReference type="EMBL" id="JAANIA010001113">
    <property type="protein sequence ID" value="KAG5321683.1"/>
    <property type="molecule type" value="Genomic_DNA"/>
</dbReference>
<reference evidence="1" key="1">
    <citation type="submission" date="2020-02" db="EMBL/GenBank/DDBJ databases">
        <title>Relaxed selection underlies rapid genomic changes in the transitions from sociality to social parasitism in ants.</title>
        <authorList>
            <person name="Bi X."/>
        </authorList>
    </citation>
    <scope>NUCLEOTIDE SEQUENCE</scope>
    <source>
        <strain evidence="1">BGI-DK2014c</strain>
        <tissue evidence="1">Whole body</tissue>
    </source>
</reference>
<dbReference type="PANTHER" id="PTHR45913">
    <property type="entry name" value="EPM2A-INTERACTING PROTEIN 1"/>
    <property type="match status" value="1"/>
</dbReference>
<dbReference type="AlphaFoldDB" id="A0A836EW82"/>
<evidence type="ECO:0000313" key="2">
    <source>
        <dbReference type="Proteomes" id="UP000668214"/>
    </source>
</evidence>
<dbReference type="Proteomes" id="UP000668214">
    <property type="component" value="Unassembled WGS sequence"/>
</dbReference>
<evidence type="ECO:0000313" key="1">
    <source>
        <dbReference type="EMBL" id="KAG5321683.1"/>
    </source>
</evidence>
<accession>A0A836EW82</accession>
<protein>
    <submittedName>
        <fullName evidence="1">GTD2A protein</fullName>
    </submittedName>
</protein>
<name>A0A836EW82_9HYME</name>